<gene>
    <name evidence="1" type="ORF">ON006_00435</name>
</gene>
<evidence type="ECO:0008006" key="3">
    <source>
        <dbReference type="Google" id="ProtNLM"/>
    </source>
</evidence>
<sequence>MKRADYASSVLDRRLLEAVKSDDRLNSYHISLYTALIYYGEGTEKLPFHASRSKLMGFSRIKSGATYHKCLRELVSYGYLSYKPSFHPQLGSRIVLTGINLADDVDR</sequence>
<dbReference type="Proteomes" id="UP001164653">
    <property type="component" value="Chromosome"/>
</dbReference>
<dbReference type="KEGG" id="dpf:ON006_00435"/>
<evidence type="ECO:0000313" key="1">
    <source>
        <dbReference type="EMBL" id="WAC12433.1"/>
    </source>
</evidence>
<protein>
    <recommendedName>
        <fullName evidence="3">Helix-turn-helix domain-containing protein</fullName>
    </recommendedName>
</protein>
<keyword evidence="2" id="KW-1185">Reference proteome</keyword>
<reference evidence="1" key="1">
    <citation type="submission" date="2022-11" db="EMBL/GenBank/DDBJ databases">
        <title>Dyadobacter pollutisoli sp. nov., isolated from plastic dumped soil.</title>
        <authorList>
            <person name="Kim J.M."/>
            <person name="Kim K.R."/>
            <person name="Lee J.K."/>
            <person name="Hao L."/>
            <person name="Jeon C.O."/>
        </authorList>
    </citation>
    <scope>NUCLEOTIDE SEQUENCE</scope>
    <source>
        <strain evidence="1">U1</strain>
    </source>
</reference>
<evidence type="ECO:0000313" key="2">
    <source>
        <dbReference type="Proteomes" id="UP001164653"/>
    </source>
</evidence>
<proteinExistence type="predicted"/>
<dbReference type="RefSeq" id="WP_244824580.1">
    <property type="nucleotide sequence ID" value="NZ_CP112998.1"/>
</dbReference>
<dbReference type="AlphaFoldDB" id="A0A9E8NBV1"/>
<accession>A0A9E8NBV1</accession>
<dbReference type="EMBL" id="CP112998">
    <property type="protein sequence ID" value="WAC12433.1"/>
    <property type="molecule type" value="Genomic_DNA"/>
</dbReference>
<name>A0A9E8NBV1_9BACT</name>
<organism evidence="1 2">
    <name type="scientific">Dyadobacter pollutisoli</name>
    <dbReference type="NCBI Taxonomy" id="2910158"/>
    <lineage>
        <taxon>Bacteria</taxon>
        <taxon>Pseudomonadati</taxon>
        <taxon>Bacteroidota</taxon>
        <taxon>Cytophagia</taxon>
        <taxon>Cytophagales</taxon>
        <taxon>Spirosomataceae</taxon>
        <taxon>Dyadobacter</taxon>
    </lineage>
</organism>